<keyword evidence="1" id="KW-0472">Membrane</keyword>
<accession>A0A926ZK10</accession>
<keyword evidence="3" id="KW-1185">Reference proteome</keyword>
<keyword evidence="1" id="KW-0812">Transmembrane</keyword>
<reference evidence="2" key="2">
    <citation type="submission" date="2020-08" db="EMBL/GenBank/DDBJ databases">
        <authorList>
            <person name="Chen M."/>
            <person name="Teng W."/>
            <person name="Zhao L."/>
            <person name="Hu C."/>
            <person name="Zhou Y."/>
            <person name="Han B."/>
            <person name="Song L."/>
            <person name="Shu W."/>
        </authorList>
    </citation>
    <scope>NUCLEOTIDE SEQUENCE</scope>
    <source>
        <strain evidence="2">FACHB-1375</strain>
    </source>
</reference>
<dbReference type="RefSeq" id="WP_190468082.1">
    <property type="nucleotide sequence ID" value="NZ_JACJPW010000058.1"/>
</dbReference>
<organism evidence="2 3">
    <name type="scientific">Aerosakkonema funiforme FACHB-1375</name>
    <dbReference type="NCBI Taxonomy" id="2949571"/>
    <lineage>
        <taxon>Bacteria</taxon>
        <taxon>Bacillati</taxon>
        <taxon>Cyanobacteriota</taxon>
        <taxon>Cyanophyceae</taxon>
        <taxon>Oscillatoriophycideae</taxon>
        <taxon>Aerosakkonematales</taxon>
        <taxon>Aerosakkonemataceae</taxon>
        <taxon>Aerosakkonema</taxon>
    </lineage>
</organism>
<gene>
    <name evidence="2" type="ORF">H6G03_21210</name>
</gene>
<comment type="caution">
    <text evidence="2">The sequence shown here is derived from an EMBL/GenBank/DDBJ whole genome shotgun (WGS) entry which is preliminary data.</text>
</comment>
<feature type="transmembrane region" description="Helical" evidence="1">
    <location>
        <begin position="48"/>
        <end position="68"/>
    </location>
</feature>
<name>A0A926ZK10_9CYAN</name>
<protein>
    <submittedName>
        <fullName evidence="2">Uncharacterized protein</fullName>
    </submittedName>
</protein>
<evidence type="ECO:0000256" key="1">
    <source>
        <dbReference type="SAM" id="Phobius"/>
    </source>
</evidence>
<proteinExistence type="predicted"/>
<dbReference type="EMBL" id="JACJPW010000058">
    <property type="protein sequence ID" value="MBD2183546.1"/>
    <property type="molecule type" value="Genomic_DNA"/>
</dbReference>
<dbReference type="AlphaFoldDB" id="A0A926ZK10"/>
<evidence type="ECO:0000313" key="2">
    <source>
        <dbReference type="EMBL" id="MBD2183546.1"/>
    </source>
</evidence>
<keyword evidence="1" id="KW-1133">Transmembrane helix</keyword>
<dbReference type="Proteomes" id="UP000641646">
    <property type="component" value="Unassembled WGS sequence"/>
</dbReference>
<reference evidence="2" key="1">
    <citation type="journal article" date="2015" name="ISME J.">
        <title>Draft Genome Sequence of Streptomyces incarnatus NRRL8089, which Produces the Nucleoside Antibiotic Sinefungin.</title>
        <authorList>
            <person name="Oshima K."/>
            <person name="Hattori M."/>
            <person name="Shimizu H."/>
            <person name="Fukuda K."/>
            <person name="Nemoto M."/>
            <person name="Inagaki K."/>
            <person name="Tamura T."/>
        </authorList>
    </citation>
    <scope>NUCLEOTIDE SEQUENCE</scope>
    <source>
        <strain evidence="2">FACHB-1375</strain>
    </source>
</reference>
<evidence type="ECO:0000313" key="3">
    <source>
        <dbReference type="Proteomes" id="UP000641646"/>
    </source>
</evidence>
<feature type="transmembrane region" description="Helical" evidence="1">
    <location>
        <begin position="23"/>
        <end position="42"/>
    </location>
</feature>
<sequence length="74" mass="8224">MLEVGWFSTKLLFKGKLLQNPDYFARQTAIGVIIGCLLLVGLDRLGAQIWLSIPVSGFLTGVLMPFLLKDVKMK</sequence>